<name>A0A921TF79_9GAMM</name>
<gene>
    <name evidence="2" type="ORF">CR938_00170</name>
</gene>
<reference evidence="2" key="1">
    <citation type="submission" date="2017-10" db="EMBL/GenBank/DDBJ databases">
        <title>Whole genome sequencing of members of genus Pseudoxanthomonas.</title>
        <authorList>
            <person name="Kumar S."/>
            <person name="Bansal K."/>
            <person name="Kaur A."/>
            <person name="Patil P."/>
            <person name="Sharma S."/>
            <person name="Patil P.B."/>
        </authorList>
    </citation>
    <scope>NUCLEOTIDE SEQUENCE</scope>
    <source>
        <strain evidence="2">DSM 22914</strain>
    </source>
</reference>
<dbReference type="AlphaFoldDB" id="A0A921TF79"/>
<proteinExistence type="predicted"/>
<protein>
    <recommendedName>
        <fullName evidence="1">HicB-like antitoxin of toxin-antitoxin system domain-containing protein</fullName>
    </recommendedName>
</protein>
<dbReference type="EMBL" id="PDWK01000001">
    <property type="protein sequence ID" value="KAF1690929.1"/>
    <property type="molecule type" value="Genomic_DNA"/>
</dbReference>
<dbReference type="SUPFAM" id="SSF143100">
    <property type="entry name" value="TTHA1013/TTHA0281-like"/>
    <property type="match status" value="1"/>
</dbReference>
<evidence type="ECO:0000313" key="2">
    <source>
        <dbReference type="EMBL" id="KAF1690929.1"/>
    </source>
</evidence>
<comment type="caution">
    <text evidence="2">The sequence shown here is derived from an EMBL/GenBank/DDBJ whole genome shotgun (WGS) entry which is preliminary data.</text>
</comment>
<dbReference type="PANTHER" id="PTHR34504">
    <property type="entry name" value="ANTITOXIN HICB"/>
    <property type="match status" value="1"/>
</dbReference>
<dbReference type="CDD" id="cd22231">
    <property type="entry name" value="RHH_NikR_HicB-like"/>
    <property type="match status" value="1"/>
</dbReference>
<dbReference type="InterPro" id="IPR051404">
    <property type="entry name" value="TA_system_antitoxin"/>
</dbReference>
<keyword evidence="3" id="KW-1185">Reference proteome</keyword>
<accession>A0A921TF79</accession>
<dbReference type="InterPro" id="IPR035069">
    <property type="entry name" value="TTHA1013/TTHA0281-like"/>
</dbReference>
<dbReference type="PANTHER" id="PTHR34504:SF2">
    <property type="entry name" value="UPF0150 PROTEIN SSL0259"/>
    <property type="match status" value="1"/>
</dbReference>
<evidence type="ECO:0000259" key="1">
    <source>
        <dbReference type="Pfam" id="PF15919"/>
    </source>
</evidence>
<organism evidence="2 3">
    <name type="scientific">Pseudoxanthomonas taiwanensis</name>
    <dbReference type="NCBI Taxonomy" id="176598"/>
    <lineage>
        <taxon>Bacteria</taxon>
        <taxon>Pseudomonadati</taxon>
        <taxon>Pseudomonadota</taxon>
        <taxon>Gammaproteobacteria</taxon>
        <taxon>Lysobacterales</taxon>
        <taxon>Lysobacteraceae</taxon>
        <taxon>Pseudoxanthomonas</taxon>
    </lineage>
</organism>
<dbReference type="Proteomes" id="UP000717981">
    <property type="component" value="Unassembled WGS sequence"/>
</dbReference>
<dbReference type="OrthoDB" id="9807959at2"/>
<evidence type="ECO:0000313" key="3">
    <source>
        <dbReference type="Proteomes" id="UP000717981"/>
    </source>
</evidence>
<dbReference type="RefSeq" id="WP_162123056.1">
    <property type="nucleotide sequence ID" value="NZ_PDWK01000001.1"/>
</dbReference>
<feature type="domain" description="HicB-like antitoxin of toxin-antitoxin system" evidence="1">
    <location>
        <begin position="3"/>
        <end position="126"/>
    </location>
</feature>
<dbReference type="Pfam" id="PF15919">
    <property type="entry name" value="HicB_lk_antitox"/>
    <property type="match status" value="1"/>
</dbReference>
<sequence length="141" mass="14856">MKFLIAIEPGNDTTAFGVVVPDLPGCFSAGDTLEEAFENAKEAIDLHVETLLEDGGTIPVPRPLAEHQANPDLAGFVFGFVDVPVEKYLGPAEKINITVPARVLAQIDAFAKAHGATRSGFLVEAARAAMGRSLTDPRANG</sequence>
<dbReference type="Gene3D" id="3.30.160.250">
    <property type="match status" value="1"/>
</dbReference>
<dbReference type="InterPro" id="IPR031807">
    <property type="entry name" value="HicB-like"/>
</dbReference>